<dbReference type="InterPro" id="IPR031404">
    <property type="entry name" value="Rrt14"/>
</dbReference>
<proteinExistence type="inferred from homology"/>
<feature type="region of interest" description="Disordered" evidence="9">
    <location>
        <begin position="216"/>
        <end position="250"/>
    </location>
</feature>
<comment type="function">
    <text evidence="1 8">Involved in ribosome biogenesis, probably through modulation of rDNA transcription.</text>
</comment>
<comment type="similarity">
    <text evidence="3 8">Belongs to the RRT14 family.</text>
</comment>
<feature type="compositionally biased region" description="Basic residues" evidence="9">
    <location>
        <begin position="34"/>
        <end position="44"/>
    </location>
</feature>
<feature type="compositionally biased region" description="Basic residues" evidence="9">
    <location>
        <begin position="100"/>
        <end position="110"/>
    </location>
</feature>
<evidence type="ECO:0000256" key="5">
    <source>
        <dbReference type="ARBA" id="ARBA00023015"/>
    </source>
</evidence>
<comment type="caution">
    <text evidence="10">The sequence shown here is derived from an EMBL/GenBank/DDBJ whole genome shotgun (WGS) entry which is preliminary data.</text>
</comment>
<dbReference type="GO" id="GO:0005730">
    <property type="term" value="C:nucleolus"/>
    <property type="evidence" value="ECO:0007669"/>
    <property type="project" value="UniProtKB-SubCell"/>
</dbReference>
<sequence>MSFNSNASKYQAENTVDKLFSNILHTSTTSKSVSKSKSKSKSKPKPISSTQLLVNQLQSTNTTANNKKSKSKSKPKPISSTQLLVNQLQSTNTTANNNNTKRKKHNNNKRINKTLLEEKKFSKFIKYNHIKQKSNKSELDEKYLNKLVRKNINSLNKINKIDDLLIDEELNQIKQELLEENEFVGMGGGQLKGGKRLRKKLLNNTKQVIDEFDGFGEISSSNNNNKKKNSSYPGLTPGLAPVDYEEEDDE</sequence>
<evidence type="ECO:0000256" key="4">
    <source>
        <dbReference type="ARBA" id="ARBA00014115"/>
    </source>
</evidence>
<keyword evidence="5 8" id="KW-0805">Transcription regulation</keyword>
<dbReference type="Pfam" id="PF17075">
    <property type="entry name" value="RRT14"/>
    <property type="match status" value="1"/>
</dbReference>
<protein>
    <recommendedName>
        <fullName evidence="4 8">Regulator of rDNA transcription 14</fullName>
    </recommendedName>
</protein>
<keyword evidence="6 8" id="KW-0804">Transcription</keyword>
<dbReference type="AlphaFoldDB" id="A0AB34PTN1"/>
<evidence type="ECO:0000313" key="10">
    <source>
        <dbReference type="EMBL" id="KGR12537.1"/>
    </source>
</evidence>
<name>A0AB34PTN1_CANAX</name>
<gene>
    <name evidence="8" type="primary">RRT14</name>
    <name evidence="10" type="ORF">MG3_02616</name>
</gene>
<dbReference type="EMBL" id="AJIX01000015">
    <property type="protein sequence ID" value="KGR12537.1"/>
    <property type="molecule type" value="Genomic_DNA"/>
</dbReference>
<keyword evidence="7 8" id="KW-0539">Nucleus</keyword>
<evidence type="ECO:0000256" key="7">
    <source>
        <dbReference type="ARBA" id="ARBA00023242"/>
    </source>
</evidence>
<evidence type="ECO:0000256" key="8">
    <source>
        <dbReference type="RuleBase" id="RU362137"/>
    </source>
</evidence>
<dbReference type="Proteomes" id="UP000030161">
    <property type="component" value="Unassembled WGS sequence"/>
</dbReference>
<evidence type="ECO:0000313" key="11">
    <source>
        <dbReference type="Proteomes" id="UP000030161"/>
    </source>
</evidence>
<evidence type="ECO:0000256" key="2">
    <source>
        <dbReference type="ARBA" id="ARBA00004604"/>
    </source>
</evidence>
<evidence type="ECO:0000256" key="6">
    <source>
        <dbReference type="ARBA" id="ARBA00023163"/>
    </source>
</evidence>
<comment type="subcellular location">
    <subcellularLocation>
        <location evidence="2 8">Nucleus</location>
        <location evidence="2 8">Nucleolus</location>
    </subcellularLocation>
</comment>
<evidence type="ECO:0000256" key="9">
    <source>
        <dbReference type="SAM" id="MobiDB-lite"/>
    </source>
</evidence>
<accession>A0AB34PTN1</accession>
<evidence type="ECO:0000256" key="3">
    <source>
        <dbReference type="ARBA" id="ARBA00007142"/>
    </source>
</evidence>
<feature type="region of interest" description="Disordered" evidence="9">
    <location>
        <begin position="25"/>
        <end position="110"/>
    </location>
</feature>
<organism evidence="10 11">
    <name type="scientific">Candida albicans P78048</name>
    <dbReference type="NCBI Taxonomy" id="1094989"/>
    <lineage>
        <taxon>Eukaryota</taxon>
        <taxon>Fungi</taxon>
        <taxon>Dikarya</taxon>
        <taxon>Ascomycota</taxon>
        <taxon>Saccharomycotina</taxon>
        <taxon>Pichiomycetes</taxon>
        <taxon>Debaryomycetaceae</taxon>
        <taxon>Candida/Lodderomyces clade</taxon>
        <taxon>Candida</taxon>
    </lineage>
</organism>
<evidence type="ECO:0000256" key="1">
    <source>
        <dbReference type="ARBA" id="ARBA00002711"/>
    </source>
</evidence>
<reference evidence="10 11" key="1">
    <citation type="submission" date="2013-12" db="EMBL/GenBank/DDBJ databases">
        <title>The Genome Sequence of Candida albicans P78048.</title>
        <authorList>
            <consortium name="The Broad Institute Genome Sequencing Platform"/>
            <consortium name="The Broad Institute Genome Sequencing Center for Infectious Disease"/>
            <person name="Cuomo C."/>
            <person name="Bennett R."/>
            <person name="Hirakawa M."/>
            <person name="Noverr M."/>
            <person name="Mitchell A."/>
            <person name="Young S.K."/>
            <person name="Zeng Q."/>
            <person name="Gargeya S."/>
            <person name="Fitzgerald M."/>
            <person name="Abouelleil A."/>
            <person name="Alvarado L."/>
            <person name="Berlin A.M."/>
            <person name="Chapman S.B."/>
            <person name="Dewar J."/>
            <person name="Goldberg J."/>
            <person name="Griggs A."/>
            <person name="Gujja S."/>
            <person name="Hansen M."/>
            <person name="Howarth C."/>
            <person name="Imamovic A."/>
            <person name="Larimer J."/>
            <person name="McCowan C."/>
            <person name="Murphy C."/>
            <person name="Pearson M."/>
            <person name="Priest M."/>
            <person name="Roberts A."/>
            <person name="Saif S."/>
            <person name="Shea T."/>
            <person name="Sykes S."/>
            <person name="Wortman J."/>
            <person name="Nusbaum C."/>
            <person name="Birren B."/>
        </authorList>
    </citation>
    <scope>NUCLEOTIDE SEQUENCE [LARGE SCALE GENOMIC DNA]</scope>
    <source>
        <strain evidence="10 11">P78048</strain>
    </source>
</reference>